<dbReference type="Proteomes" id="UP000466864">
    <property type="component" value="Unassembled WGS sequence"/>
</dbReference>
<protein>
    <submittedName>
        <fullName evidence="10">Amino acid ABC transporter permease</fullName>
    </submittedName>
</protein>
<dbReference type="GO" id="GO:0006865">
    <property type="term" value="P:amino acid transport"/>
    <property type="evidence" value="ECO:0007669"/>
    <property type="project" value="UniProtKB-KW"/>
</dbReference>
<feature type="transmembrane region" description="Helical" evidence="8">
    <location>
        <begin position="192"/>
        <end position="209"/>
    </location>
</feature>
<evidence type="ECO:0000256" key="1">
    <source>
        <dbReference type="ARBA" id="ARBA00004651"/>
    </source>
</evidence>
<feature type="domain" description="ABC transmembrane type-1" evidence="9">
    <location>
        <begin position="18"/>
        <end position="217"/>
    </location>
</feature>
<feature type="transmembrane region" description="Helical" evidence="8">
    <location>
        <begin position="56"/>
        <end position="81"/>
    </location>
</feature>
<feature type="transmembrane region" description="Helical" evidence="8">
    <location>
        <begin position="21"/>
        <end position="44"/>
    </location>
</feature>
<evidence type="ECO:0000256" key="8">
    <source>
        <dbReference type="RuleBase" id="RU363032"/>
    </source>
</evidence>
<evidence type="ECO:0000256" key="7">
    <source>
        <dbReference type="ARBA" id="ARBA00023136"/>
    </source>
</evidence>
<comment type="similarity">
    <text evidence="8">Belongs to the binding-protein-dependent transport system permease family.</text>
</comment>
<dbReference type="CDD" id="cd06261">
    <property type="entry name" value="TM_PBP2"/>
    <property type="match status" value="1"/>
</dbReference>
<evidence type="ECO:0000256" key="6">
    <source>
        <dbReference type="ARBA" id="ARBA00022989"/>
    </source>
</evidence>
<dbReference type="Pfam" id="PF00528">
    <property type="entry name" value="BPD_transp_1"/>
    <property type="match status" value="1"/>
</dbReference>
<keyword evidence="2 8" id="KW-0813">Transport</keyword>
<keyword evidence="6 8" id="KW-1133">Transmembrane helix</keyword>
<dbReference type="Gene3D" id="1.10.3720.10">
    <property type="entry name" value="MetI-like"/>
    <property type="match status" value="1"/>
</dbReference>
<keyword evidence="11" id="KW-1185">Reference proteome</keyword>
<evidence type="ECO:0000256" key="4">
    <source>
        <dbReference type="ARBA" id="ARBA00022692"/>
    </source>
</evidence>
<accession>A0A7X2P6U9</accession>
<comment type="caution">
    <text evidence="10">The sequence shown here is derived from an EMBL/GenBank/DDBJ whole genome shotgun (WGS) entry which is preliminary data.</text>
</comment>
<dbReference type="PANTHER" id="PTHR30614">
    <property type="entry name" value="MEMBRANE COMPONENT OF AMINO ACID ABC TRANSPORTER"/>
    <property type="match status" value="1"/>
</dbReference>
<dbReference type="GO" id="GO:0022857">
    <property type="term" value="F:transmembrane transporter activity"/>
    <property type="evidence" value="ECO:0007669"/>
    <property type="project" value="InterPro"/>
</dbReference>
<dbReference type="RefSeq" id="WP_154457113.1">
    <property type="nucleotide sequence ID" value="NZ_VUMV01000002.1"/>
</dbReference>
<dbReference type="InterPro" id="IPR000515">
    <property type="entry name" value="MetI-like"/>
</dbReference>
<dbReference type="NCBIfam" id="TIGR01726">
    <property type="entry name" value="HEQRo_perm_3TM"/>
    <property type="match status" value="1"/>
</dbReference>
<dbReference type="AlphaFoldDB" id="A0A7X2P6U9"/>
<evidence type="ECO:0000313" key="10">
    <source>
        <dbReference type="EMBL" id="MST81289.1"/>
    </source>
</evidence>
<name>A0A7X2P6U9_9FIRM</name>
<organism evidence="10 11">
    <name type="scientific">Bilifractor porci</name>
    <dbReference type="NCBI Taxonomy" id="2606636"/>
    <lineage>
        <taxon>Bacteria</taxon>
        <taxon>Bacillati</taxon>
        <taxon>Bacillota</taxon>
        <taxon>Clostridia</taxon>
        <taxon>Lachnospirales</taxon>
        <taxon>Lachnospiraceae</taxon>
        <taxon>Bilifractor</taxon>
    </lineage>
</organism>
<sequence>MKQFESFINAIPKLISVIPSTLLLFLGIIGVGIVLGMLLAWVRLKGNTVGNVLVNIYISFIRGTPLLIQILIVYFGLRAIAVNGFGNQNATRWPAALFVFIAYSLNLGAFLCETFRSAYTSVDFGQVEAGMSINMKNSQIFWHIIFPQAARIALPNMSNLLIDDYKALSLAFSIGFIDIMGRGEGLAGLTKGVGAVGIYLAVAALYWLVCKGLDIVFRRVEWGLSKDIRVAQAAVAHQTS</sequence>
<keyword evidence="3" id="KW-1003">Cell membrane</keyword>
<evidence type="ECO:0000259" key="9">
    <source>
        <dbReference type="PROSITE" id="PS50928"/>
    </source>
</evidence>
<reference evidence="10 11" key="1">
    <citation type="submission" date="2019-08" db="EMBL/GenBank/DDBJ databases">
        <title>In-depth cultivation of the pig gut microbiome towards novel bacterial diversity and tailored functional studies.</title>
        <authorList>
            <person name="Wylensek D."/>
            <person name="Hitch T.C.A."/>
            <person name="Clavel T."/>
        </authorList>
    </citation>
    <scope>NUCLEOTIDE SEQUENCE [LARGE SCALE GENOMIC DNA]</scope>
    <source>
        <strain evidence="10 11">Oil+RF-744-WCA-WT-13</strain>
    </source>
</reference>
<dbReference type="SUPFAM" id="SSF161098">
    <property type="entry name" value="MetI-like"/>
    <property type="match status" value="1"/>
</dbReference>
<dbReference type="EMBL" id="VUMV01000002">
    <property type="protein sequence ID" value="MST81289.1"/>
    <property type="molecule type" value="Genomic_DNA"/>
</dbReference>
<gene>
    <name evidence="10" type="ORF">FYJ60_03025</name>
</gene>
<evidence type="ECO:0000256" key="5">
    <source>
        <dbReference type="ARBA" id="ARBA00022970"/>
    </source>
</evidence>
<feature type="transmembrane region" description="Helical" evidence="8">
    <location>
        <begin position="93"/>
        <end position="111"/>
    </location>
</feature>
<dbReference type="GO" id="GO:0043190">
    <property type="term" value="C:ATP-binding cassette (ABC) transporter complex"/>
    <property type="evidence" value="ECO:0007669"/>
    <property type="project" value="InterPro"/>
</dbReference>
<dbReference type="PROSITE" id="PS50928">
    <property type="entry name" value="ABC_TM1"/>
    <property type="match status" value="1"/>
</dbReference>
<dbReference type="InterPro" id="IPR035906">
    <property type="entry name" value="MetI-like_sf"/>
</dbReference>
<comment type="subcellular location">
    <subcellularLocation>
        <location evidence="1 8">Cell membrane</location>
        <topology evidence="1 8">Multi-pass membrane protein</topology>
    </subcellularLocation>
</comment>
<proteinExistence type="inferred from homology"/>
<dbReference type="PANTHER" id="PTHR30614:SF0">
    <property type="entry name" value="L-CYSTINE TRANSPORT SYSTEM PERMEASE PROTEIN TCYL"/>
    <property type="match status" value="1"/>
</dbReference>
<keyword evidence="7 8" id="KW-0472">Membrane</keyword>
<evidence type="ECO:0000256" key="2">
    <source>
        <dbReference type="ARBA" id="ARBA00022448"/>
    </source>
</evidence>
<evidence type="ECO:0000313" key="11">
    <source>
        <dbReference type="Proteomes" id="UP000466864"/>
    </source>
</evidence>
<dbReference type="InterPro" id="IPR010065">
    <property type="entry name" value="AA_ABC_transptr_permease_3TM"/>
</dbReference>
<keyword evidence="4 8" id="KW-0812">Transmembrane</keyword>
<keyword evidence="5" id="KW-0029">Amino-acid transport</keyword>
<evidence type="ECO:0000256" key="3">
    <source>
        <dbReference type="ARBA" id="ARBA00022475"/>
    </source>
</evidence>
<dbReference type="InterPro" id="IPR043429">
    <property type="entry name" value="ArtM/GltK/GlnP/TcyL/YhdX-like"/>
</dbReference>